<dbReference type="InterPro" id="IPR050065">
    <property type="entry name" value="GlmU-like"/>
</dbReference>
<evidence type="ECO:0000313" key="4">
    <source>
        <dbReference type="EMBL" id="EGG41196.1"/>
    </source>
</evidence>
<keyword evidence="2" id="KW-0548">Nucleotidyltransferase</keyword>
<dbReference type="Pfam" id="PF12804">
    <property type="entry name" value="NTP_transf_3"/>
    <property type="match status" value="1"/>
</dbReference>
<dbReference type="PANTHER" id="PTHR43584">
    <property type="entry name" value="NUCLEOTIDYL TRANSFERASE"/>
    <property type="match status" value="1"/>
</dbReference>
<dbReference type="GO" id="GO:0016779">
    <property type="term" value="F:nucleotidyltransferase activity"/>
    <property type="evidence" value="ECO:0007669"/>
    <property type="project" value="UniProtKB-KW"/>
</dbReference>
<organism evidence="4">
    <name type="scientific">Candidatus Nitrosarchaeum limnium SFB1</name>
    <dbReference type="NCBI Taxonomy" id="886738"/>
    <lineage>
        <taxon>Archaea</taxon>
        <taxon>Nitrososphaerota</taxon>
        <taxon>Nitrososphaeria</taxon>
        <taxon>Nitrosopumilales</taxon>
        <taxon>Nitrosopumilaceae</taxon>
        <taxon>Nitrosarchaeum</taxon>
    </lineage>
</organism>
<keyword evidence="1 4" id="KW-0808">Transferase</keyword>
<name>F3KMW3_9ARCH</name>
<dbReference type="HOGENOM" id="CLU_029499_5_1_2"/>
<proteinExistence type="predicted"/>
<comment type="caution">
    <text evidence="4">The sequence shown here is derived from an EMBL/GenBank/DDBJ whole genome shotgun (WGS) entry which is preliminary data.</text>
</comment>
<accession>F3KMW3</accession>
<dbReference type="PANTHER" id="PTHR43584:SF8">
    <property type="entry name" value="N-ACETYLMURAMATE ALPHA-1-PHOSPHATE URIDYLYLTRANSFERASE"/>
    <property type="match status" value="1"/>
</dbReference>
<dbReference type="EMBL" id="AEGP01000066">
    <property type="protein sequence ID" value="EGG41196.1"/>
    <property type="molecule type" value="Genomic_DNA"/>
</dbReference>
<dbReference type="Gene3D" id="3.90.550.10">
    <property type="entry name" value="Spore Coat Polysaccharide Biosynthesis Protein SpsA, Chain A"/>
    <property type="match status" value="1"/>
</dbReference>
<evidence type="ECO:0000256" key="2">
    <source>
        <dbReference type="ARBA" id="ARBA00022695"/>
    </source>
</evidence>
<feature type="domain" description="MobA-like NTP transferase" evidence="3">
    <location>
        <begin position="2"/>
        <end position="92"/>
    </location>
</feature>
<dbReference type="InterPro" id="IPR029044">
    <property type="entry name" value="Nucleotide-diphossugar_trans"/>
</dbReference>
<reference evidence="4" key="1">
    <citation type="journal article" date="2011" name="PLoS ONE">
        <title>Genome of a low-salinity ammonia-oxidizing archaeon determined by single-cell and metagenomic analysis.</title>
        <authorList>
            <person name="Blainey P.C."/>
            <person name="Mosier A.C."/>
            <person name="Potanina A."/>
            <person name="Francis C.A."/>
            <person name="Quake S.R."/>
        </authorList>
    </citation>
    <scope>NUCLEOTIDE SEQUENCE [LARGE SCALE GENOMIC DNA]</scope>
    <source>
        <strain evidence="4">SFB1</strain>
    </source>
</reference>
<protein>
    <submittedName>
        <fullName evidence="4">Sugar nucleotidyltransferase-like protein</fullName>
    </submittedName>
</protein>
<evidence type="ECO:0000256" key="1">
    <source>
        <dbReference type="ARBA" id="ARBA00022679"/>
    </source>
</evidence>
<dbReference type="AlphaFoldDB" id="F3KMW3"/>
<evidence type="ECO:0000259" key="3">
    <source>
        <dbReference type="Pfam" id="PF12804"/>
    </source>
</evidence>
<gene>
    <name evidence="4" type="ORF">Nlim_2005</name>
</gene>
<dbReference type="SUPFAM" id="SSF53448">
    <property type="entry name" value="Nucleotide-diphospho-sugar transferases"/>
    <property type="match status" value="1"/>
</dbReference>
<sequence>MPKCLLEINGKSILERDIDAFLKNGITDFIVITGPHHEQFRLENVQYVKDLNYENHDVLGTLMEARNFLNDDVIISYTDIVYDESIVKSLLDFPGDIGLAVDMNWKAAYVGRTDHPVTEAANVLIQNNSILKIGHQIERFGDYDDDMIGEFLGIMKLSKNGAKILLKRYEELEKSPTPQFYESRSFEFGYIVDIIQDLVYQGIDVNPVKISGKWCEIDTLQDLENSKKKFT</sequence>
<dbReference type="InterPro" id="IPR025877">
    <property type="entry name" value="MobA-like_NTP_Trfase"/>
</dbReference>
<dbReference type="Proteomes" id="UP000004348">
    <property type="component" value="Chromosome"/>
</dbReference>
<dbReference type="STRING" id="886738.Nlim_2005"/>